<comment type="cofactor">
    <cofactor evidence="1">
        <name>Mn(2+)</name>
        <dbReference type="ChEBI" id="CHEBI:29035"/>
    </cofactor>
</comment>
<keyword evidence="11" id="KW-1185">Reference proteome</keyword>
<dbReference type="InterPro" id="IPR015797">
    <property type="entry name" value="NUDIX_hydrolase-like_dom_sf"/>
</dbReference>
<evidence type="ECO:0000256" key="5">
    <source>
        <dbReference type="ARBA" id="ARBA00022801"/>
    </source>
</evidence>
<keyword evidence="4" id="KW-0479">Metal-binding</keyword>
<evidence type="ECO:0000256" key="6">
    <source>
        <dbReference type="ARBA" id="ARBA00022842"/>
    </source>
</evidence>
<dbReference type="PANTHER" id="PTHR12992:SF11">
    <property type="entry name" value="MITOCHONDRIAL COENZYME A DIPHOSPHATASE NUDT8"/>
    <property type="match status" value="1"/>
</dbReference>
<evidence type="ECO:0000256" key="7">
    <source>
        <dbReference type="ARBA" id="ARBA00023211"/>
    </source>
</evidence>
<comment type="similarity">
    <text evidence="3 8">Belongs to the Nudix hydrolase family.</text>
</comment>
<evidence type="ECO:0000313" key="10">
    <source>
        <dbReference type="EMBL" id="APT91752.1"/>
    </source>
</evidence>
<dbReference type="PRINTS" id="PR00502">
    <property type="entry name" value="NUDIXFAMILY"/>
</dbReference>
<dbReference type="PANTHER" id="PTHR12992">
    <property type="entry name" value="NUDIX HYDROLASE"/>
    <property type="match status" value="1"/>
</dbReference>
<dbReference type="KEGG" id="cpho:CPHO_01120"/>
<dbReference type="SUPFAM" id="SSF55811">
    <property type="entry name" value="Nudix"/>
    <property type="match status" value="1"/>
</dbReference>
<dbReference type="InterPro" id="IPR020084">
    <property type="entry name" value="NUDIX_hydrolase_CS"/>
</dbReference>
<gene>
    <name evidence="10" type="ORF">CPHO_01120</name>
</gene>
<dbReference type="GO" id="GO:0046872">
    <property type="term" value="F:metal ion binding"/>
    <property type="evidence" value="ECO:0007669"/>
    <property type="project" value="UniProtKB-KW"/>
</dbReference>
<evidence type="ECO:0000256" key="1">
    <source>
        <dbReference type="ARBA" id="ARBA00001936"/>
    </source>
</evidence>
<evidence type="ECO:0000256" key="8">
    <source>
        <dbReference type="RuleBase" id="RU003476"/>
    </source>
</evidence>
<feature type="domain" description="Nudix hydrolase" evidence="9">
    <location>
        <begin position="17"/>
        <end position="155"/>
    </location>
</feature>
<evidence type="ECO:0000256" key="2">
    <source>
        <dbReference type="ARBA" id="ARBA00001946"/>
    </source>
</evidence>
<dbReference type="Gene3D" id="3.90.79.10">
    <property type="entry name" value="Nucleoside Triphosphate Pyrophosphohydrolase"/>
    <property type="match status" value="1"/>
</dbReference>
<dbReference type="InterPro" id="IPR020476">
    <property type="entry name" value="Nudix_hydrolase"/>
</dbReference>
<dbReference type="GO" id="GO:0010945">
    <property type="term" value="F:coenzyme A diphosphatase activity"/>
    <property type="evidence" value="ECO:0007669"/>
    <property type="project" value="InterPro"/>
</dbReference>
<evidence type="ECO:0000256" key="4">
    <source>
        <dbReference type="ARBA" id="ARBA00022723"/>
    </source>
</evidence>
<sequence length="203" mass="22350">MIPRWLDFPRVGAREGSPSSAVLMLLLGTEVADGRVVLTHRSPSMRSHSGQIAFPGGHLEPGETAADAALREAHEETGLDRRTVTVFDQWKPRPTMATGRWVAPVLAYWDAPHPLYVASPAELDDVFAAPVEDLRAPANRVTVGFRGYTGPGFWHQGYLIWGLTGGLIDNLLSHAGWEKDWEKGKVLDLSGLLAQSRNHEKRL</sequence>
<dbReference type="OrthoDB" id="9802805at2"/>
<dbReference type="PROSITE" id="PS00893">
    <property type="entry name" value="NUDIX_BOX"/>
    <property type="match status" value="1"/>
</dbReference>
<accession>A0A1L7D145</accession>
<comment type="cofactor">
    <cofactor evidence="2">
        <name>Mg(2+)</name>
        <dbReference type="ChEBI" id="CHEBI:18420"/>
    </cofactor>
</comment>
<dbReference type="InterPro" id="IPR000086">
    <property type="entry name" value="NUDIX_hydrolase_dom"/>
</dbReference>
<protein>
    <recommendedName>
        <fullName evidence="9">Nudix hydrolase domain-containing protein</fullName>
    </recommendedName>
</protein>
<keyword evidence="5 8" id="KW-0378">Hydrolase</keyword>
<reference evidence="10 11" key="1">
    <citation type="submission" date="2014-08" db="EMBL/GenBank/DDBJ databases">
        <title>Complete genome sequence of Corynebacterium phocae M408/89/1(T)(=DSM 44612(T)), isolated from the common seal (Phoca vitulina).</title>
        <authorList>
            <person name="Ruckert C."/>
            <person name="Albersmeier A."/>
            <person name="Winkler A."/>
            <person name="Kalinowski J."/>
        </authorList>
    </citation>
    <scope>NUCLEOTIDE SEQUENCE [LARGE SCALE GENOMIC DNA]</scope>
    <source>
        <strain evidence="10 11">M408/89/1</strain>
    </source>
</reference>
<dbReference type="CDD" id="cd03426">
    <property type="entry name" value="NUDIX_CoAse_Nudt7"/>
    <property type="match status" value="1"/>
</dbReference>
<proteinExistence type="inferred from homology"/>
<evidence type="ECO:0000259" key="9">
    <source>
        <dbReference type="PROSITE" id="PS51462"/>
    </source>
</evidence>
<dbReference type="STRING" id="161895.CPHO_01120"/>
<name>A0A1L7D145_9CORY</name>
<dbReference type="Proteomes" id="UP000185491">
    <property type="component" value="Chromosome"/>
</dbReference>
<dbReference type="Pfam" id="PF00293">
    <property type="entry name" value="NUDIX"/>
    <property type="match status" value="1"/>
</dbReference>
<keyword evidence="6" id="KW-0460">Magnesium</keyword>
<dbReference type="EMBL" id="CP009249">
    <property type="protein sequence ID" value="APT91752.1"/>
    <property type="molecule type" value="Genomic_DNA"/>
</dbReference>
<keyword evidence="7" id="KW-0464">Manganese</keyword>
<organism evidence="10 11">
    <name type="scientific">Corynebacterium phocae</name>
    <dbReference type="NCBI Taxonomy" id="161895"/>
    <lineage>
        <taxon>Bacteria</taxon>
        <taxon>Bacillati</taxon>
        <taxon>Actinomycetota</taxon>
        <taxon>Actinomycetes</taxon>
        <taxon>Mycobacteriales</taxon>
        <taxon>Corynebacteriaceae</taxon>
        <taxon>Corynebacterium</taxon>
    </lineage>
</organism>
<dbReference type="PROSITE" id="PS51462">
    <property type="entry name" value="NUDIX"/>
    <property type="match status" value="1"/>
</dbReference>
<dbReference type="RefSeq" id="WP_075732488.1">
    <property type="nucleotide sequence ID" value="NZ_CP009249.1"/>
</dbReference>
<dbReference type="InterPro" id="IPR045121">
    <property type="entry name" value="CoAse"/>
</dbReference>
<dbReference type="AlphaFoldDB" id="A0A1L7D145"/>
<evidence type="ECO:0000256" key="3">
    <source>
        <dbReference type="ARBA" id="ARBA00005582"/>
    </source>
</evidence>
<evidence type="ECO:0000313" key="11">
    <source>
        <dbReference type="Proteomes" id="UP000185491"/>
    </source>
</evidence>